<dbReference type="PROSITE" id="PS00284">
    <property type="entry name" value="SERPIN"/>
    <property type="match status" value="1"/>
</dbReference>
<dbReference type="InterPro" id="IPR023796">
    <property type="entry name" value="Serpin_dom"/>
</dbReference>
<dbReference type="CDD" id="cd02043">
    <property type="entry name" value="serpinP_plants"/>
    <property type="match status" value="1"/>
</dbReference>
<dbReference type="EMBL" id="VIEB01000103">
    <property type="protein sequence ID" value="TQE06425.1"/>
    <property type="molecule type" value="Genomic_DNA"/>
</dbReference>
<evidence type="ECO:0000256" key="1">
    <source>
        <dbReference type="ARBA" id="ARBA00009500"/>
    </source>
</evidence>
<dbReference type="Gene3D" id="3.30.497.10">
    <property type="entry name" value="Antithrombin, subunit I, domain 2"/>
    <property type="match status" value="1"/>
</dbReference>
<dbReference type="InterPro" id="IPR000215">
    <property type="entry name" value="Serpin_fam"/>
</dbReference>
<proteinExistence type="inferred from homology"/>
<organism evidence="5 6">
    <name type="scientific">Malus baccata</name>
    <name type="common">Siberian crab apple</name>
    <name type="synonym">Pyrus baccata</name>
    <dbReference type="NCBI Taxonomy" id="106549"/>
    <lineage>
        <taxon>Eukaryota</taxon>
        <taxon>Viridiplantae</taxon>
        <taxon>Streptophyta</taxon>
        <taxon>Embryophyta</taxon>
        <taxon>Tracheophyta</taxon>
        <taxon>Spermatophyta</taxon>
        <taxon>Magnoliopsida</taxon>
        <taxon>eudicotyledons</taxon>
        <taxon>Gunneridae</taxon>
        <taxon>Pentapetalae</taxon>
        <taxon>rosids</taxon>
        <taxon>fabids</taxon>
        <taxon>Rosales</taxon>
        <taxon>Rosaceae</taxon>
        <taxon>Amygdaloideae</taxon>
        <taxon>Maleae</taxon>
        <taxon>Malus</taxon>
    </lineage>
</organism>
<protein>
    <recommendedName>
        <fullName evidence="4">Serpin domain-containing protein</fullName>
    </recommendedName>
</protein>
<accession>A0A540N5W3</accession>
<evidence type="ECO:0000313" key="5">
    <source>
        <dbReference type="EMBL" id="TQE06425.1"/>
    </source>
</evidence>
<feature type="domain" description="Serpin" evidence="4">
    <location>
        <begin position="67"/>
        <end position="440"/>
    </location>
</feature>
<keyword evidence="6" id="KW-1185">Reference proteome</keyword>
<dbReference type="PANTHER" id="PTHR11461:SF211">
    <property type="entry name" value="GH10112P-RELATED"/>
    <property type="match status" value="1"/>
</dbReference>
<evidence type="ECO:0000313" key="6">
    <source>
        <dbReference type="Proteomes" id="UP000315295"/>
    </source>
</evidence>
<dbReference type="STRING" id="106549.A0A540N5W3"/>
<dbReference type="Proteomes" id="UP000315295">
    <property type="component" value="Unassembled WGS sequence"/>
</dbReference>
<sequence length="443" mass="48781">MASPLKLISCSLFLFFSFIFWSKKPPIHPNIIAKTLTTPPVQLPVIARDRDLSDLRIFVRSQTAAAMRITKPLLLSEAKDKNMVFSPLSIHIVLSLIVAGTKGPARDQLLSFLKSNSTAELNALAADLVLLVLADGSASGGPRLSFANGLWVDESLSIKPSFKEAVAVFYKAVADKVDFQNKADEVRIKVNSWAQGKTGGLIKEFLPPASINGATRLVFANALYFKGVWEEKFDALNTKEHDFNLLDGSSVRAHFMTSDKWQFVRAFDGFKILQLPYRQGGEEEGKPPRRRFSMYLILPDAEDGLPGLVDKVCSGSDFLNRHQPYGKVEVGDFKIPRFKFSSDLEASKTLKDLGLVLPFTSELTEMVNWLPSGDAFNMLHKSCIEVNEEGTEAAAVTGILAGSSLNPPDKIDFVADHPFMFVIREEITGTVLFIGQVLNPLAG</sequence>
<dbReference type="InterPro" id="IPR036186">
    <property type="entry name" value="Serpin_sf"/>
</dbReference>
<dbReference type="AlphaFoldDB" id="A0A540N5W3"/>
<evidence type="ECO:0000256" key="3">
    <source>
        <dbReference type="SAM" id="SignalP"/>
    </source>
</evidence>
<keyword evidence="3" id="KW-0732">Signal</keyword>
<comment type="caution">
    <text evidence="5">The sequence shown here is derived from an EMBL/GenBank/DDBJ whole genome shotgun (WGS) entry which is preliminary data.</text>
</comment>
<dbReference type="PANTHER" id="PTHR11461">
    <property type="entry name" value="SERINE PROTEASE INHIBITOR, SERPIN"/>
    <property type="match status" value="1"/>
</dbReference>
<feature type="signal peptide" evidence="3">
    <location>
        <begin position="1"/>
        <end position="29"/>
    </location>
</feature>
<dbReference type="Pfam" id="PF00079">
    <property type="entry name" value="Serpin"/>
    <property type="match status" value="1"/>
</dbReference>
<feature type="chain" id="PRO_5021891259" description="Serpin domain-containing protein" evidence="3">
    <location>
        <begin position="30"/>
        <end position="443"/>
    </location>
</feature>
<name>A0A540N5W3_MALBA</name>
<dbReference type="SMART" id="SM00093">
    <property type="entry name" value="SERPIN"/>
    <property type="match status" value="1"/>
</dbReference>
<dbReference type="InterPro" id="IPR042178">
    <property type="entry name" value="Serpin_sf_1"/>
</dbReference>
<dbReference type="GO" id="GO:0005615">
    <property type="term" value="C:extracellular space"/>
    <property type="evidence" value="ECO:0007669"/>
    <property type="project" value="InterPro"/>
</dbReference>
<dbReference type="InterPro" id="IPR023795">
    <property type="entry name" value="Serpin_CS"/>
</dbReference>
<dbReference type="GO" id="GO:0004867">
    <property type="term" value="F:serine-type endopeptidase inhibitor activity"/>
    <property type="evidence" value="ECO:0007669"/>
    <property type="project" value="InterPro"/>
</dbReference>
<dbReference type="SUPFAM" id="SSF56574">
    <property type="entry name" value="Serpins"/>
    <property type="match status" value="1"/>
</dbReference>
<evidence type="ECO:0000256" key="2">
    <source>
        <dbReference type="RuleBase" id="RU000411"/>
    </source>
</evidence>
<dbReference type="Gene3D" id="2.30.39.10">
    <property type="entry name" value="Alpha-1-antitrypsin, domain 1"/>
    <property type="match status" value="1"/>
</dbReference>
<gene>
    <name evidence="5" type="ORF">C1H46_007924</name>
</gene>
<dbReference type="InterPro" id="IPR042185">
    <property type="entry name" value="Serpin_sf_2"/>
</dbReference>
<comment type="similarity">
    <text evidence="1 2">Belongs to the serpin family.</text>
</comment>
<reference evidence="5 6" key="1">
    <citation type="journal article" date="2019" name="G3 (Bethesda)">
        <title>Sequencing of a Wild Apple (Malus baccata) Genome Unravels the Differences Between Cultivated and Wild Apple Species Regarding Disease Resistance and Cold Tolerance.</title>
        <authorList>
            <person name="Chen X."/>
        </authorList>
    </citation>
    <scope>NUCLEOTIDE SEQUENCE [LARGE SCALE GENOMIC DNA]</scope>
    <source>
        <strain evidence="6">cv. Shandingzi</strain>
        <tissue evidence="5">Leaves</tissue>
    </source>
</reference>
<evidence type="ECO:0000259" key="4">
    <source>
        <dbReference type="SMART" id="SM00093"/>
    </source>
</evidence>